<feature type="transmembrane region" description="Helical" evidence="6">
    <location>
        <begin position="230"/>
        <end position="247"/>
    </location>
</feature>
<feature type="transmembrane region" description="Helical" evidence="6">
    <location>
        <begin position="115"/>
        <end position="138"/>
    </location>
</feature>
<dbReference type="GeneID" id="105849775"/>
<feature type="transmembrane region" description="Helical" evidence="6">
    <location>
        <begin position="89"/>
        <end position="109"/>
    </location>
</feature>
<feature type="transmembrane region" description="Helical" evidence="6">
    <location>
        <begin position="371"/>
        <end position="394"/>
    </location>
</feature>
<keyword evidence="5 6" id="KW-0472">Membrane</keyword>
<evidence type="ECO:0000256" key="6">
    <source>
        <dbReference type="SAM" id="Phobius"/>
    </source>
</evidence>
<gene>
    <name evidence="8" type="primary">LOC105849775</name>
</gene>
<dbReference type="RefSeq" id="XP_065672540.1">
    <property type="nucleotide sequence ID" value="XM_065816468.1"/>
</dbReference>
<dbReference type="Pfam" id="PF03348">
    <property type="entry name" value="Serinc"/>
    <property type="match status" value="1"/>
</dbReference>
<evidence type="ECO:0000256" key="3">
    <source>
        <dbReference type="ARBA" id="ARBA00022692"/>
    </source>
</evidence>
<feature type="transmembrane region" description="Helical" evidence="6">
    <location>
        <begin position="58"/>
        <end position="77"/>
    </location>
</feature>
<evidence type="ECO:0000256" key="2">
    <source>
        <dbReference type="ARBA" id="ARBA00006665"/>
    </source>
</evidence>
<organism evidence="7 8">
    <name type="scientific">Hydra vulgaris</name>
    <name type="common">Hydra</name>
    <name type="synonym">Hydra attenuata</name>
    <dbReference type="NCBI Taxonomy" id="6087"/>
    <lineage>
        <taxon>Eukaryota</taxon>
        <taxon>Metazoa</taxon>
        <taxon>Cnidaria</taxon>
        <taxon>Hydrozoa</taxon>
        <taxon>Hydroidolina</taxon>
        <taxon>Anthoathecata</taxon>
        <taxon>Aplanulata</taxon>
        <taxon>Hydridae</taxon>
        <taxon>Hydra</taxon>
    </lineage>
</organism>
<evidence type="ECO:0000256" key="4">
    <source>
        <dbReference type="ARBA" id="ARBA00022989"/>
    </source>
</evidence>
<name>A0ABM4DDP3_HYDVU</name>
<evidence type="ECO:0000313" key="7">
    <source>
        <dbReference type="Proteomes" id="UP001652625"/>
    </source>
</evidence>
<comment type="similarity">
    <text evidence="2">Belongs to the TDE1 family.</text>
</comment>
<keyword evidence="7" id="KW-1185">Reference proteome</keyword>
<evidence type="ECO:0000313" key="8">
    <source>
        <dbReference type="RefSeq" id="XP_065672540.1"/>
    </source>
</evidence>
<feature type="transmembrane region" description="Helical" evidence="6">
    <location>
        <begin position="271"/>
        <end position="291"/>
    </location>
</feature>
<evidence type="ECO:0000256" key="5">
    <source>
        <dbReference type="ARBA" id="ARBA00023136"/>
    </source>
</evidence>
<dbReference type="PANTHER" id="PTHR10383:SF9">
    <property type="entry name" value="SERINE INCORPORATOR, ISOFORM F"/>
    <property type="match status" value="1"/>
</dbReference>
<accession>A0ABM4DDP3</accession>
<proteinExistence type="inferred from homology"/>
<sequence length="684" mass="78478">MGVKLANFIYFFTSLVWSSIIFITLMPDVKSFAYTKCVWKYNFDICDRFLGIEGGYRFTFSIVLFYLILSVVTINSNSSLALWIHAECWILKVLLLLATNVVGILIPFSRSLLGILYWIFLFAAITFIVVIFVLLVDASHAFRMHWIKKARSNADSPTCYMCTWLFVLHLATSLLYAISIDIVIAFFFFNNTKNCVNTFLFLSINVCICIVAFGISYYPSLRSRQSSSQIIFASIMFVVVYSTWLALSDPENEVCNMYGTIFTGSLLDSSVSFRSIVSLIIAIPPLIFLCIKDSSTKSYIKSLLLSANALETTWYEFPLFHLVMLTHGCFVLMSITNYYEPVFSVFKPIKYSINHFKTSVTYFEGYNWTRFIMLSTLSTLMPILYIITLLVSIMRDCCNDRKVKDSQDEIKVVKSVMNNITDEFLYLEVPKWKALEMLRKNIGAPKITTQTYNKLDFMLLQCFRIKSENISFWHFPRNLSQTYFSGRNGSNACTIIALIFGRFFSRSDIPFQNTGYLDAAWLNLFHSCIEEGLLLYDSLVKDMGVLDLCIEEVRDRYGVRLNISDVSSSLPVSFESEIETVTILYQLQRLISLHMKQVVLLIHKGRTSAFLIYSDGRIVYADSHAFGLEGAVLISCLEPDLKNMVVFLKDILGSNDNRLATLTPVYYQDRFIKGYYSPFFETSQ</sequence>
<dbReference type="PANTHER" id="PTHR10383">
    <property type="entry name" value="SERINE INCORPORATOR"/>
    <property type="match status" value="1"/>
</dbReference>
<feature type="transmembrane region" description="Helical" evidence="6">
    <location>
        <begin position="319"/>
        <end position="339"/>
    </location>
</feature>
<evidence type="ECO:0000256" key="1">
    <source>
        <dbReference type="ARBA" id="ARBA00004141"/>
    </source>
</evidence>
<protein>
    <submittedName>
        <fullName evidence="8">Uncharacterized protein LOC105849775</fullName>
    </submittedName>
</protein>
<comment type="subcellular location">
    <subcellularLocation>
        <location evidence="1">Membrane</location>
        <topology evidence="1">Multi-pass membrane protein</topology>
    </subcellularLocation>
</comment>
<keyword evidence="4 6" id="KW-1133">Transmembrane helix</keyword>
<feature type="transmembrane region" description="Helical" evidence="6">
    <location>
        <begin position="159"/>
        <end position="187"/>
    </location>
</feature>
<reference evidence="8" key="1">
    <citation type="submission" date="2025-08" db="UniProtKB">
        <authorList>
            <consortium name="RefSeq"/>
        </authorList>
    </citation>
    <scope>IDENTIFICATION</scope>
</reference>
<feature type="transmembrane region" description="Helical" evidence="6">
    <location>
        <begin position="7"/>
        <end position="26"/>
    </location>
</feature>
<keyword evidence="3 6" id="KW-0812">Transmembrane</keyword>
<dbReference type="InterPro" id="IPR005016">
    <property type="entry name" value="TDE1/TMS"/>
</dbReference>
<dbReference type="Proteomes" id="UP001652625">
    <property type="component" value="Chromosome 13"/>
</dbReference>
<feature type="transmembrane region" description="Helical" evidence="6">
    <location>
        <begin position="199"/>
        <end position="218"/>
    </location>
</feature>